<keyword evidence="3" id="KW-1185">Reference proteome</keyword>
<protein>
    <recommendedName>
        <fullName evidence="4">FG-GAP repeat-containing protein</fullName>
    </recommendedName>
</protein>
<dbReference type="InterPro" id="IPR028994">
    <property type="entry name" value="Integrin_alpha_N"/>
</dbReference>
<dbReference type="Proteomes" id="UP001612915">
    <property type="component" value="Unassembled WGS sequence"/>
</dbReference>
<feature type="signal peptide" evidence="1">
    <location>
        <begin position="1"/>
        <end position="30"/>
    </location>
</feature>
<gene>
    <name evidence="2" type="ORF">ACIB24_21535</name>
</gene>
<reference evidence="2 3" key="1">
    <citation type="submission" date="2024-10" db="EMBL/GenBank/DDBJ databases">
        <title>The Natural Products Discovery Center: Release of the First 8490 Sequenced Strains for Exploring Actinobacteria Biosynthetic Diversity.</title>
        <authorList>
            <person name="Kalkreuter E."/>
            <person name="Kautsar S.A."/>
            <person name="Yang D."/>
            <person name="Bader C.D."/>
            <person name="Teijaro C.N."/>
            <person name="Fluegel L."/>
            <person name="Davis C.M."/>
            <person name="Simpson J.R."/>
            <person name="Lauterbach L."/>
            <person name="Steele A.D."/>
            <person name="Gui C."/>
            <person name="Meng S."/>
            <person name="Li G."/>
            <person name="Viehrig K."/>
            <person name="Ye F."/>
            <person name="Su P."/>
            <person name="Kiefer A.F."/>
            <person name="Nichols A."/>
            <person name="Cepeda A.J."/>
            <person name="Yan W."/>
            <person name="Fan B."/>
            <person name="Jiang Y."/>
            <person name="Adhikari A."/>
            <person name="Zheng C.-J."/>
            <person name="Schuster L."/>
            <person name="Cowan T.M."/>
            <person name="Smanski M.J."/>
            <person name="Chevrette M.G."/>
            <person name="De Carvalho L.P.S."/>
            <person name="Shen B."/>
        </authorList>
    </citation>
    <scope>NUCLEOTIDE SEQUENCE [LARGE SCALE GENOMIC DNA]</scope>
    <source>
        <strain evidence="2 3">NPDC049639</strain>
    </source>
</reference>
<comment type="caution">
    <text evidence="2">The sequence shown here is derived from an EMBL/GenBank/DDBJ whole genome shotgun (WGS) entry which is preliminary data.</text>
</comment>
<dbReference type="Gene3D" id="2.130.10.130">
    <property type="entry name" value="Integrin alpha, N-terminal"/>
    <property type="match status" value="2"/>
</dbReference>
<name>A0ABW8ATJ4_9ACTN</name>
<evidence type="ECO:0008006" key="4">
    <source>
        <dbReference type="Google" id="ProtNLM"/>
    </source>
</evidence>
<keyword evidence="1" id="KW-0732">Signal</keyword>
<dbReference type="InterPro" id="IPR013519">
    <property type="entry name" value="Int_alpha_beta-p"/>
</dbReference>
<dbReference type="SUPFAM" id="SSF69318">
    <property type="entry name" value="Integrin alpha N-terminal domain"/>
    <property type="match status" value="1"/>
</dbReference>
<dbReference type="PROSITE" id="PS51257">
    <property type="entry name" value="PROKAR_LIPOPROTEIN"/>
    <property type="match status" value="1"/>
</dbReference>
<dbReference type="RefSeq" id="WP_398284260.1">
    <property type="nucleotide sequence ID" value="NZ_JBITLV010000008.1"/>
</dbReference>
<dbReference type="SMART" id="SM00191">
    <property type="entry name" value="Int_alpha"/>
    <property type="match status" value="3"/>
</dbReference>
<accession>A0ABW8ATJ4</accession>
<dbReference type="PANTHER" id="PTHR23221:SF7">
    <property type="entry name" value="PHOSPHATIDYLINOSITOL-GLYCAN-SPECIFIC PHOSPHOLIPASE D"/>
    <property type="match status" value="1"/>
</dbReference>
<dbReference type="PANTHER" id="PTHR23221">
    <property type="entry name" value="GLYCOSYLPHOSPHATIDYLINOSITOL PHOSPHOLIPASE D"/>
    <property type="match status" value="1"/>
</dbReference>
<dbReference type="EMBL" id="JBITLV010000008">
    <property type="protein sequence ID" value="MFI7589659.1"/>
    <property type="molecule type" value="Genomic_DNA"/>
</dbReference>
<evidence type="ECO:0000313" key="2">
    <source>
        <dbReference type="EMBL" id="MFI7589659.1"/>
    </source>
</evidence>
<feature type="chain" id="PRO_5045223527" description="FG-GAP repeat-containing protein" evidence="1">
    <location>
        <begin position="31"/>
        <end position="517"/>
    </location>
</feature>
<proteinExistence type="predicted"/>
<evidence type="ECO:0000313" key="3">
    <source>
        <dbReference type="Proteomes" id="UP001612915"/>
    </source>
</evidence>
<evidence type="ECO:0000256" key="1">
    <source>
        <dbReference type="SAM" id="SignalP"/>
    </source>
</evidence>
<sequence>MSPATRVLAACSIAVLGLGSLVAASGPAHAAVACVDTGGTGDFNGDGVADQVAGDPGATVSGRAKAGRIDVRYGKAGGGFGSSTTIAQGSAQAGGTAETNDGFGQTLAVGFVDGDKCADVVVGTPGENLGEFTDVGQVEILFGGPDGLGSGRAPKTISGNGFAGPRSSGSRYGAALALASDIDRNGAGETGRERYAQLAIGVPGLPVGGRARAGGVVLLSFDDTATTDKSLFVSQDTAGVTGVAEAGDAFGSSLVFGSGLSGACTNAIRPCQDLMVGVPGENEGAGAVELLVSPLTAAQVEGDTLSQATPGVAGAAEAGDEFGAALAVGREPATLVPWVAVGIPGEDVGKAKDAGSVQLLRFGDKDILNTVVGQDSKGISGTAEAGDRFGASVAIGSVQHDFIELSLAAGVPGEDVGDLKDVGGVAGIVFTTSGARGSDDVFVTQDSTGVPGKAEAGERFGSVLADRGTLRLGVPDDKGYPAGAVFDLTWDTLFGLSTKAGTAWTVSGGSRFGAAIG</sequence>
<organism evidence="2 3">
    <name type="scientific">Spongisporangium articulatum</name>
    <dbReference type="NCBI Taxonomy" id="3362603"/>
    <lineage>
        <taxon>Bacteria</taxon>
        <taxon>Bacillati</taxon>
        <taxon>Actinomycetota</taxon>
        <taxon>Actinomycetes</taxon>
        <taxon>Kineosporiales</taxon>
        <taxon>Kineosporiaceae</taxon>
        <taxon>Spongisporangium</taxon>
    </lineage>
</organism>